<dbReference type="PANTHER" id="PTHR22838">
    <property type="entry name" value="WD REPEAT PROTEIN 26-RELATED"/>
    <property type="match status" value="1"/>
</dbReference>
<dbReference type="AlphaFoldDB" id="A0A8C4Q3B2"/>
<evidence type="ECO:0000313" key="9">
    <source>
        <dbReference type="Ensembl" id="ENSEBUP00000009288.1"/>
    </source>
</evidence>
<dbReference type="InterPro" id="IPR001680">
    <property type="entry name" value="WD40_rpt"/>
</dbReference>
<sequence length="575" mass="64287">MQTNGAGATLAATRNGESSELAKPSCPGPSQANGLEAATTTGRGKPLSQADEDTIRLVGQHLHDLGLSRTVELLMQESGCRLEHPAATKFRVHVMDGQWDQAEVDLNELKPLVQSTNGLLHMRFLLLEQKYLELLEDGKLLEALTVLRQELTPLKYNVERIHTLSGYLMCSSFEDLRIKAAWEGKGILSRSKLLDKLQTFLPPSVMLPPRRLQTLLQQAIELQKERCLYHNTRLEPSFASISLLADHVCTRKQFPCCARQILTDHCNEVWFCRFSNDGTKLATGSKDSTVIIWQVDQESHKLRVLRALEGHTYGASYLAWSPDDTFLIACGPDDCSDLWLWNAQTGELRVKMSQSHEDSLTCAAWNPDSKRFVTGGQRGQFYQCDLDGNVLDSWEGVRVQCLWCLSDGKTVLASDTHQRIRSYNFEDLTDRNIVQEDHPVMSFSVSRNGRLALLNVATQGVHLWDLQDRVLIRRYQGVTQGFYTIHSCFGGSNDDFLASGSEDHNVYVWHRKSELPIAVLSGHARTVNCVSWNPQVPSMFASASDDGTVRIWGPVLSSEEDVEGMVLPGHMGSAC</sequence>
<dbReference type="PROSITE" id="PS50294">
    <property type="entry name" value="WD_REPEATS_REGION"/>
    <property type="match status" value="2"/>
</dbReference>
<dbReference type="GO" id="GO:0043161">
    <property type="term" value="P:proteasome-mediated ubiquitin-dependent protein catabolic process"/>
    <property type="evidence" value="ECO:0007669"/>
    <property type="project" value="TreeGrafter"/>
</dbReference>
<feature type="domain" description="CTLH" evidence="8">
    <location>
        <begin position="83"/>
        <end position="142"/>
    </location>
</feature>
<dbReference type="Ensembl" id="ENSEBUT00000009810.1">
    <property type="protein sequence ID" value="ENSEBUP00000009288.1"/>
    <property type="gene ID" value="ENSEBUG00000005989.1"/>
</dbReference>
<evidence type="ECO:0000256" key="1">
    <source>
        <dbReference type="ARBA" id="ARBA00004496"/>
    </source>
</evidence>
<dbReference type="PRINTS" id="PR00320">
    <property type="entry name" value="GPROTEINBRPT"/>
</dbReference>
<evidence type="ECO:0000256" key="2">
    <source>
        <dbReference type="ARBA" id="ARBA00022490"/>
    </source>
</evidence>
<evidence type="ECO:0000256" key="7">
    <source>
        <dbReference type="SAM" id="MobiDB-lite"/>
    </source>
</evidence>
<reference evidence="9" key="1">
    <citation type="submission" date="2025-08" db="UniProtKB">
        <authorList>
            <consortium name="Ensembl"/>
        </authorList>
    </citation>
    <scope>IDENTIFICATION</scope>
</reference>
<feature type="repeat" description="WD" evidence="6">
    <location>
        <begin position="520"/>
        <end position="552"/>
    </location>
</feature>
<dbReference type="InterPro" id="IPR020472">
    <property type="entry name" value="WD40_PAC1"/>
</dbReference>
<dbReference type="CDD" id="cd00200">
    <property type="entry name" value="WD40"/>
    <property type="match status" value="1"/>
</dbReference>
<feature type="compositionally biased region" description="Polar residues" evidence="7">
    <location>
        <begin position="28"/>
        <end position="42"/>
    </location>
</feature>
<keyword evidence="4" id="KW-0677">Repeat</keyword>
<dbReference type="InterPro" id="IPR006595">
    <property type="entry name" value="CTLH_C"/>
</dbReference>
<dbReference type="PROSITE" id="PS50082">
    <property type="entry name" value="WD_REPEATS_2"/>
    <property type="match status" value="3"/>
</dbReference>
<dbReference type="GO" id="GO:0034657">
    <property type="term" value="C:GID complex"/>
    <property type="evidence" value="ECO:0007669"/>
    <property type="project" value="TreeGrafter"/>
</dbReference>
<keyword evidence="3 6" id="KW-0853">WD repeat</keyword>
<dbReference type="InterPro" id="IPR036322">
    <property type="entry name" value="WD40_repeat_dom_sf"/>
</dbReference>
<dbReference type="FunFam" id="2.130.10.10:FF:000087">
    <property type="entry name" value="WD repeat-containing protein 26 homolog"/>
    <property type="match status" value="1"/>
</dbReference>
<reference evidence="9" key="2">
    <citation type="submission" date="2025-09" db="UniProtKB">
        <authorList>
            <consortium name="Ensembl"/>
        </authorList>
    </citation>
    <scope>IDENTIFICATION</scope>
</reference>
<dbReference type="Gene3D" id="2.130.10.10">
    <property type="entry name" value="YVTN repeat-like/Quinoprotein amine dehydrogenase"/>
    <property type="match status" value="1"/>
</dbReference>
<comment type="subcellular location">
    <subcellularLocation>
        <location evidence="1">Cytoplasm</location>
    </subcellularLocation>
</comment>
<accession>A0A8C4Q3B2</accession>
<evidence type="ECO:0000256" key="6">
    <source>
        <dbReference type="PROSITE-ProRule" id="PRU00221"/>
    </source>
</evidence>
<feature type="region of interest" description="Disordered" evidence="7">
    <location>
        <begin position="1"/>
        <end position="48"/>
    </location>
</feature>
<organism evidence="9 10">
    <name type="scientific">Eptatretus burgeri</name>
    <name type="common">Inshore hagfish</name>
    <dbReference type="NCBI Taxonomy" id="7764"/>
    <lineage>
        <taxon>Eukaryota</taxon>
        <taxon>Metazoa</taxon>
        <taxon>Chordata</taxon>
        <taxon>Craniata</taxon>
        <taxon>Vertebrata</taxon>
        <taxon>Cyclostomata</taxon>
        <taxon>Myxini</taxon>
        <taxon>Myxiniformes</taxon>
        <taxon>Myxinidae</taxon>
        <taxon>Eptatretinae</taxon>
        <taxon>Eptatretus</taxon>
    </lineage>
</organism>
<feature type="repeat" description="WD" evidence="6">
    <location>
        <begin position="308"/>
        <end position="339"/>
    </location>
</feature>
<evidence type="ECO:0000256" key="4">
    <source>
        <dbReference type="ARBA" id="ARBA00022737"/>
    </source>
</evidence>
<keyword evidence="10" id="KW-1185">Reference proteome</keyword>
<dbReference type="SMART" id="SM00320">
    <property type="entry name" value="WD40"/>
    <property type="match status" value="5"/>
</dbReference>
<dbReference type="PROSITE" id="PS50897">
    <property type="entry name" value="CTLH"/>
    <property type="match status" value="1"/>
</dbReference>
<dbReference type="SUPFAM" id="SSF50978">
    <property type="entry name" value="WD40 repeat-like"/>
    <property type="match status" value="1"/>
</dbReference>
<dbReference type="PROSITE" id="PS50896">
    <property type="entry name" value="LISH"/>
    <property type="match status" value="1"/>
</dbReference>
<evidence type="ECO:0000256" key="5">
    <source>
        <dbReference type="ARBA" id="ARBA00040955"/>
    </source>
</evidence>
<protein>
    <recommendedName>
        <fullName evidence="5">WD repeat-containing protein 26</fullName>
    </recommendedName>
</protein>
<dbReference type="GeneTree" id="ENSGT00940000153634"/>
<keyword evidence="2" id="KW-0963">Cytoplasm</keyword>
<evidence type="ECO:0000259" key="8">
    <source>
        <dbReference type="PROSITE" id="PS50897"/>
    </source>
</evidence>
<dbReference type="InterPro" id="IPR015943">
    <property type="entry name" value="WD40/YVTN_repeat-like_dom_sf"/>
</dbReference>
<dbReference type="Pfam" id="PF00400">
    <property type="entry name" value="WD40"/>
    <property type="match status" value="5"/>
</dbReference>
<evidence type="ECO:0000256" key="3">
    <source>
        <dbReference type="ARBA" id="ARBA00022574"/>
    </source>
</evidence>
<feature type="repeat" description="WD" evidence="6">
    <location>
        <begin position="262"/>
        <end position="303"/>
    </location>
</feature>
<dbReference type="PANTHER" id="PTHR22838:SF0">
    <property type="entry name" value="WD REPEAT-CONTAINING PROTEIN 26"/>
    <property type="match status" value="1"/>
</dbReference>
<name>A0A8C4Q3B2_EPTBU</name>
<dbReference type="GO" id="GO:0005737">
    <property type="term" value="C:cytoplasm"/>
    <property type="evidence" value="ECO:0007669"/>
    <property type="project" value="UniProtKB-SubCell"/>
</dbReference>
<proteinExistence type="predicted"/>
<dbReference type="InterPro" id="IPR006594">
    <property type="entry name" value="LisH"/>
</dbReference>
<evidence type="ECO:0000313" key="10">
    <source>
        <dbReference type="Proteomes" id="UP000694388"/>
    </source>
</evidence>
<dbReference type="InterPro" id="IPR051350">
    <property type="entry name" value="WD_repeat-ST_regulator"/>
</dbReference>
<dbReference type="SMART" id="SM00668">
    <property type="entry name" value="CTLH"/>
    <property type="match status" value="1"/>
</dbReference>
<dbReference type="Proteomes" id="UP000694388">
    <property type="component" value="Unplaced"/>
</dbReference>